<name>T1CIR3_9ZZZZ</name>
<evidence type="ECO:0000313" key="2">
    <source>
        <dbReference type="EMBL" id="EQD66509.1"/>
    </source>
</evidence>
<sequence length="189" mass="21897">QLYKLHRDRHYGTLDELFHGTVDWDLINEQWDQMVRVAAALKNRNTPPEVVVQRLASAGSADRLAKALTAFGRIIKTIYILRYIQEEDLRRGVQLQLNRGEHRHILAKWLFFANRGEFRDGDINEIMNKTSCLSLLSNAVVIWNTVHMQRIVSRLHDAGETVKQEDLARNWPLLHAHIIPNGMYDFSGC</sequence>
<proteinExistence type="predicted"/>
<feature type="non-terminal residue" evidence="2">
    <location>
        <position position="1"/>
    </location>
</feature>
<dbReference type="GO" id="GO:0006313">
    <property type="term" value="P:DNA transposition"/>
    <property type="evidence" value="ECO:0007669"/>
    <property type="project" value="InterPro"/>
</dbReference>
<dbReference type="EMBL" id="AUZX01005813">
    <property type="protein sequence ID" value="EQD66509.1"/>
    <property type="molecule type" value="Genomic_DNA"/>
</dbReference>
<dbReference type="InterPro" id="IPR002513">
    <property type="entry name" value="Tn3_Tnp_DDE_dom"/>
</dbReference>
<protein>
    <submittedName>
        <fullName evidence="2">Transposase, Tn3</fullName>
    </submittedName>
</protein>
<evidence type="ECO:0000259" key="1">
    <source>
        <dbReference type="Pfam" id="PF01526"/>
    </source>
</evidence>
<dbReference type="AlphaFoldDB" id="T1CIR3"/>
<dbReference type="Pfam" id="PF01526">
    <property type="entry name" value="DDE_Tnp_Tn3"/>
    <property type="match status" value="1"/>
</dbReference>
<organism evidence="2">
    <name type="scientific">mine drainage metagenome</name>
    <dbReference type="NCBI Taxonomy" id="410659"/>
    <lineage>
        <taxon>unclassified sequences</taxon>
        <taxon>metagenomes</taxon>
        <taxon>ecological metagenomes</taxon>
    </lineage>
</organism>
<comment type="caution">
    <text evidence="2">The sequence shown here is derived from an EMBL/GenBank/DDBJ whole genome shotgun (WGS) entry which is preliminary data.</text>
</comment>
<feature type="domain" description="Tn3 transposase DDE" evidence="1">
    <location>
        <begin position="1"/>
        <end position="184"/>
    </location>
</feature>
<gene>
    <name evidence="2" type="ORF">B1A_08117</name>
</gene>
<accession>T1CIR3</accession>
<dbReference type="GO" id="GO:0004803">
    <property type="term" value="F:transposase activity"/>
    <property type="evidence" value="ECO:0007669"/>
    <property type="project" value="InterPro"/>
</dbReference>
<reference evidence="2" key="2">
    <citation type="journal article" date="2014" name="ISME J.">
        <title>Microbial stratification in low pH oxic and suboxic macroscopic growths along an acid mine drainage.</title>
        <authorList>
            <person name="Mendez-Garcia C."/>
            <person name="Mesa V."/>
            <person name="Sprenger R.R."/>
            <person name="Richter M."/>
            <person name="Diez M.S."/>
            <person name="Solano J."/>
            <person name="Bargiela R."/>
            <person name="Golyshina O.V."/>
            <person name="Manteca A."/>
            <person name="Ramos J.L."/>
            <person name="Gallego J.R."/>
            <person name="Llorente I."/>
            <person name="Martins Dos Santos V.A."/>
            <person name="Jensen O.N."/>
            <person name="Pelaez A.I."/>
            <person name="Sanchez J."/>
            <person name="Ferrer M."/>
        </authorList>
    </citation>
    <scope>NUCLEOTIDE SEQUENCE</scope>
</reference>
<reference evidence="2" key="1">
    <citation type="submission" date="2013-08" db="EMBL/GenBank/DDBJ databases">
        <authorList>
            <person name="Mendez C."/>
            <person name="Richter M."/>
            <person name="Ferrer M."/>
            <person name="Sanchez J."/>
        </authorList>
    </citation>
    <scope>NUCLEOTIDE SEQUENCE</scope>
</reference>